<gene>
    <name evidence="2" type="ORF">A6M23_15255</name>
    <name evidence="3" type="ORF">A6P07_03910</name>
</gene>
<dbReference type="Proteomes" id="UP000094893">
    <property type="component" value="Unassembled WGS sequence"/>
</dbReference>
<evidence type="ECO:0000313" key="4">
    <source>
        <dbReference type="Proteomes" id="UP000094893"/>
    </source>
</evidence>
<evidence type="ECO:0000313" key="3">
    <source>
        <dbReference type="EMBL" id="OCX75839.1"/>
    </source>
</evidence>
<dbReference type="InterPro" id="IPR046612">
    <property type="entry name" value="DUF6671"/>
</dbReference>
<evidence type="ECO:0000313" key="5">
    <source>
        <dbReference type="Proteomes" id="UP000095008"/>
    </source>
</evidence>
<sequence>MSYYLKKHIAFITKHGKEAVIIPVLEKNLQCYITHVKHYDTDQQGTFTRDIERVDNQLNTARHKARIGMEMSGLNLGLASEGAFGPDPFTGLIPWNREIIVLIDNETKTEIIGEAQGPGNHQHLITSNWSEALTFGKKVGFPDQLIIIRPDHESDNRIIKNITSWDLYEKIFHDVINNSTTGYAFIETDGRAYANPKRMEMIAKATKDLLIKMQSCCPDCGTPGFTVIERFPGLPCKNCNGPTKIFYMDLYACQKCGEHREIKCTDQEWADPLYCDFCNP</sequence>
<name>A0A1C2IAX7_ACITH</name>
<evidence type="ECO:0000259" key="1">
    <source>
        <dbReference type="Pfam" id="PF20376"/>
    </source>
</evidence>
<dbReference type="EMBL" id="LWSA01000032">
    <property type="protein sequence ID" value="OCX75839.1"/>
    <property type="molecule type" value="Genomic_DNA"/>
</dbReference>
<reference evidence="3 4" key="1">
    <citation type="journal article" date="2016" name="Int. J. Mol. Sci.">
        <title>Comparative genomics of the extreme acidophile Acidithiobacillus thiooxidans reveals intraspecific divergence and niche adaptation.</title>
        <authorList>
            <person name="Zhang X."/>
            <person name="Feng X."/>
            <person name="Tao J."/>
            <person name="Ma L."/>
            <person name="Xiao Y."/>
            <person name="Liang Y."/>
            <person name="Liu X."/>
            <person name="Yin H."/>
        </authorList>
    </citation>
    <scope>NUCLEOTIDE SEQUENCE [LARGE SCALE GENOMIC DNA]</scope>
    <source>
        <strain evidence="3 4">A02</strain>
        <strain evidence="2">DXS-W</strain>
    </source>
</reference>
<keyword evidence="5" id="KW-1185">Reference proteome</keyword>
<dbReference type="EMBL" id="LWRY01000209">
    <property type="protein sequence ID" value="OCX69490.1"/>
    <property type="molecule type" value="Genomic_DNA"/>
</dbReference>
<evidence type="ECO:0000313" key="2">
    <source>
        <dbReference type="EMBL" id="OCX69490.1"/>
    </source>
</evidence>
<organism evidence="3 4">
    <name type="scientific">Acidithiobacillus thiooxidans</name>
    <name type="common">Thiobacillus thiooxidans</name>
    <dbReference type="NCBI Taxonomy" id="930"/>
    <lineage>
        <taxon>Bacteria</taxon>
        <taxon>Pseudomonadati</taxon>
        <taxon>Pseudomonadota</taxon>
        <taxon>Acidithiobacillia</taxon>
        <taxon>Acidithiobacillales</taxon>
        <taxon>Acidithiobacillaceae</taxon>
        <taxon>Acidithiobacillus</taxon>
    </lineage>
</organism>
<dbReference type="Proteomes" id="UP000095008">
    <property type="component" value="Unassembled WGS sequence"/>
</dbReference>
<dbReference type="AlphaFoldDB" id="A0A1C2IAX7"/>
<comment type="caution">
    <text evidence="3">The sequence shown here is derived from an EMBL/GenBank/DDBJ whole genome shotgun (WGS) entry which is preliminary data.</text>
</comment>
<dbReference type="STRING" id="930.GCA_002079865_00460"/>
<proteinExistence type="predicted"/>
<feature type="domain" description="DUF6671" evidence="1">
    <location>
        <begin position="65"/>
        <end position="280"/>
    </location>
</feature>
<dbReference type="Pfam" id="PF20376">
    <property type="entry name" value="DUF6671"/>
    <property type="match status" value="1"/>
</dbReference>
<accession>A0A1C2IAX7</accession>
<protein>
    <recommendedName>
        <fullName evidence="1">DUF6671 domain-containing protein</fullName>
    </recommendedName>
</protein>
<dbReference type="OrthoDB" id="9793837at2"/>